<proteinExistence type="predicted"/>
<dbReference type="EMBL" id="ACEC01000125">
    <property type="protein sequence ID" value="EEG28818.1"/>
    <property type="molecule type" value="Genomic_DNA"/>
</dbReference>
<name>C0EIA0_9FIRM</name>
<dbReference type="HOGENOM" id="CLU_3287506_0_0_9"/>
<protein>
    <submittedName>
        <fullName evidence="1">Uncharacterized protein</fullName>
    </submittedName>
</protein>
<accession>C0EIA0</accession>
<reference evidence="1 2" key="2">
    <citation type="submission" date="2009-02" db="EMBL/GenBank/DDBJ databases">
        <title>Draft genome sequence of Clostridium methylpentosum (DSM 5476).</title>
        <authorList>
            <person name="Sudarsanam P."/>
            <person name="Ley R."/>
            <person name="Guruge J."/>
            <person name="Turnbaugh P.J."/>
            <person name="Mahowald M."/>
            <person name="Liep D."/>
            <person name="Gordon J."/>
        </authorList>
    </citation>
    <scope>NUCLEOTIDE SEQUENCE [LARGE SCALE GENOMIC DNA]</scope>
    <source>
        <strain evidence="1 2">DSM 5476</strain>
    </source>
</reference>
<gene>
    <name evidence="1" type="ORF">CLOSTMETH_03595</name>
</gene>
<sequence length="40" mass="4846">MLELIQRPLVQQKKRFLFTDCRSSQHTGSCSKFLEYRRTL</sequence>
<evidence type="ECO:0000313" key="2">
    <source>
        <dbReference type="Proteomes" id="UP000003340"/>
    </source>
</evidence>
<reference evidence="1 2" key="1">
    <citation type="submission" date="2009-01" db="EMBL/GenBank/DDBJ databases">
        <authorList>
            <person name="Fulton L."/>
            <person name="Clifton S."/>
            <person name="Fulton B."/>
            <person name="Xu J."/>
            <person name="Minx P."/>
            <person name="Pepin K.H."/>
            <person name="Johnson M."/>
            <person name="Bhonagiri V."/>
            <person name="Nash W.E."/>
            <person name="Mardis E.R."/>
            <person name="Wilson R.K."/>
        </authorList>
    </citation>
    <scope>NUCLEOTIDE SEQUENCE [LARGE SCALE GENOMIC DNA]</scope>
    <source>
        <strain evidence="1 2">DSM 5476</strain>
    </source>
</reference>
<organism evidence="1 2">
    <name type="scientific">[Clostridium] methylpentosum DSM 5476</name>
    <dbReference type="NCBI Taxonomy" id="537013"/>
    <lineage>
        <taxon>Bacteria</taxon>
        <taxon>Bacillati</taxon>
        <taxon>Bacillota</taxon>
        <taxon>Clostridia</taxon>
        <taxon>Eubacteriales</taxon>
        <taxon>Oscillospiraceae</taxon>
        <taxon>Oscillospiraceae incertae sedis</taxon>
    </lineage>
</organism>
<keyword evidence="2" id="KW-1185">Reference proteome</keyword>
<evidence type="ECO:0000313" key="1">
    <source>
        <dbReference type="EMBL" id="EEG28818.1"/>
    </source>
</evidence>
<dbReference type="AlphaFoldDB" id="C0EIA0"/>
<comment type="caution">
    <text evidence="1">The sequence shown here is derived from an EMBL/GenBank/DDBJ whole genome shotgun (WGS) entry which is preliminary data.</text>
</comment>
<dbReference type="Proteomes" id="UP000003340">
    <property type="component" value="Unassembled WGS sequence"/>
</dbReference>